<name>A0A2N2DYL9_9BACT</name>
<dbReference type="Pfam" id="PF00534">
    <property type="entry name" value="Glycos_transf_1"/>
    <property type="match status" value="1"/>
</dbReference>
<dbReference type="AlphaFoldDB" id="A0A2N2DYL9"/>
<dbReference type="InterPro" id="IPR001296">
    <property type="entry name" value="Glyco_trans_1"/>
</dbReference>
<dbReference type="EMBL" id="PHAH01000041">
    <property type="protein sequence ID" value="PKM87522.1"/>
    <property type="molecule type" value="Genomic_DNA"/>
</dbReference>
<organism evidence="2 3">
    <name type="scientific">Candidatus Falkowbacteria bacterium HGW-Falkowbacteria-2</name>
    <dbReference type="NCBI Taxonomy" id="2013769"/>
    <lineage>
        <taxon>Bacteria</taxon>
        <taxon>Candidatus Falkowiibacteriota</taxon>
    </lineage>
</organism>
<dbReference type="PANTHER" id="PTHR12526">
    <property type="entry name" value="GLYCOSYLTRANSFERASE"/>
    <property type="match status" value="1"/>
</dbReference>
<evidence type="ECO:0000313" key="2">
    <source>
        <dbReference type="EMBL" id="PKM87522.1"/>
    </source>
</evidence>
<reference evidence="2 3" key="1">
    <citation type="journal article" date="2017" name="ISME J.">
        <title>Potential for microbial H2 and metal transformations associated with novel bacteria and archaea in deep terrestrial subsurface sediments.</title>
        <authorList>
            <person name="Hernsdorf A.W."/>
            <person name="Amano Y."/>
            <person name="Miyakawa K."/>
            <person name="Ise K."/>
            <person name="Suzuki Y."/>
            <person name="Anantharaman K."/>
            <person name="Probst A."/>
            <person name="Burstein D."/>
            <person name="Thomas B.C."/>
            <person name="Banfield J.F."/>
        </authorList>
    </citation>
    <scope>NUCLEOTIDE SEQUENCE [LARGE SCALE GENOMIC DNA]</scope>
    <source>
        <strain evidence="2">HGW-Falkowbacteria-2</strain>
    </source>
</reference>
<dbReference type="CDD" id="cd03801">
    <property type="entry name" value="GT4_PimA-like"/>
    <property type="match status" value="1"/>
</dbReference>
<dbReference type="GO" id="GO:0016757">
    <property type="term" value="F:glycosyltransferase activity"/>
    <property type="evidence" value="ECO:0007669"/>
    <property type="project" value="InterPro"/>
</dbReference>
<evidence type="ECO:0000313" key="3">
    <source>
        <dbReference type="Proteomes" id="UP000233325"/>
    </source>
</evidence>
<feature type="domain" description="Glycosyl transferase family 1" evidence="1">
    <location>
        <begin position="205"/>
        <end position="378"/>
    </location>
</feature>
<sequence>MYKSMKYATIFSGLVNVDKNLVGTAVIYKKIADILIQKGYRVTIVVPELPDTAEKQIKFALYSEKGNKALINDSSVVVFGAYPPISPMLYAHEKKKIILTYLWSIAPIGSLEFKDFSDMSKQERLHRYITASYNLSLLLSDKIFCRDEGIARLVKGSLISLGRLNLKNYLSDRSLSRLIEAAPFGIDTKQPVKKKNNLYRGVIEGINKDDFILIWNGGIWNWNDGATLVQAMNYLKGKKIKLVFQGFKHPKKGVEISQAAKECLNLATKLKLKDKTIFFVDSWVPYNERADFLLESNVGVVSSPNIPEANLFFKTRIYDHFWAGLPTLLNDCEAFAPIISQYSLGLVAKTGDPKSWSDNILALYKNPKLIKRIRNNIKAYRKEIEWKETLKPISKYVSKPHHSADDRNNDLIKQSIKINKDIIRKGL</sequence>
<dbReference type="PANTHER" id="PTHR12526:SF635">
    <property type="entry name" value="GLYCOSYL TRANSFERASE GROUP 1"/>
    <property type="match status" value="1"/>
</dbReference>
<protein>
    <recommendedName>
        <fullName evidence="1">Glycosyl transferase family 1 domain-containing protein</fullName>
    </recommendedName>
</protein>
<dbReference type="Proteomes" id="UP000233325">
    <property type="component" value="Unassembled WGS sequence"/>
</dbReference>
<evidence type="ECO:0000259" key="1">
    <source>
        <dbReference type="Pfam" id="PF00534"/>
    </source>
</evidence>
<dbReference type="Gene3D" id="3.40.50.2000">
    <property type="entry name" value="Glycogen Phosphorylase B"/>
    <property type="match status" value="1"/>
</dbReference>
<dbReference type="SUPFAM" id="SSF53756">
    <property type="entry name" value="UDP-Glycosyltransferase/glycogen phosphorylase"/>
    <property type="match status" value="1"/>
</dbReference>
<comment type="caution">
    <text evidence="2">The sequence shown here is derived from an EMBL/GenBank/DDBJ whole genome shotgun (WGS) entry which is preliminary data.</text>
</comment>
<proteinExistence type="predicted"/>
<gene>
    <name evidence="2" type="ORF">CVU83_02900</name>
</gene>
<accession>A0A2N2DYL9</accession>